<dbReference type="PROSITE" id="PS51198">
    <property type="entry name" value="UVRD_HELICASE_ATP_BIND"/>
    <property type="match status" value="1"/>
</dbReference>
<evidence type="ECO:0000256" key="3">
    <source>
        <dbReference type="ARBA" id="ARBA00022763"/>
    </source>
</evidence>
<dbReference type="Pfam" id="PF13361">
    <property type="entry name" value="UvrD_C"/>
    <property type="match status" value="1"/>
</dbReference>
<dbReference type="EC" id="5.6.2.4" evidence="12"/>
<dbReference type="SUPFAM" id="SSF52540">
    <property type="entry name" value="P-loop containing nucleoside triphosphate hydrolases"/>
    <property type="match status" value="1"/>
</dbReference>
<dbReference type="PROSITE" id="PS51217">
    <property type="entry name" value="UVRD_HELICASE_CTER"/>
    <property type="match status" value="1"/>
</dbReference>
<dbReference type="Gene3D" id="3.90.320.10">
    <property type="match status" value="1"/>
</dbReference>
<evidence type="ECO:0000259" key="15">
    <source>
        <dbReference type="PROSITE" id="PS51198"/>
    </source>
</evidence>
<keyword evidence="3" id="KW-0227">DNA damage</keyword>
<dbReference type="Gene3D" id="3.40.50.300">
    <property type="entry name" value="P-loop containing nucleotide triphosphate hydrolases"/>
    <property type="match status" value="4"/>
</dbReference>
<evidence type="ECO:0000313" key="17">
    <source>
        <dbReference type="EMBL" id="MBF8436089.1"/>
    </source>
</evidence>
<dbReference type="InterPro" id="IPR014016">
    <property type="entry name" value="UvrD-like_ATP-bd"/>
</dbReference>
<evidence type="ECO:0000256" key="14">
    <source>
        <dbReference type="PROSITE-ProRule" id="PRU00560"/>
    </source>
</evidence>
<dbReference type="InterPro" id="IPR014017">
    <property type="entry name" value="DNA_helicase_UvrD-like_C"/>
</dbReference>
<dbReference type="GO" id="GO:0000725">
    <property type="term" value="P:recombinational repair"/>
    <property type="evidence" value="ECO:0007669"/>
    <property type="project" value="TreeGrafter"/>
</dbReference>
<comment type="catalytic activity">
    <reaction evidence="13">
        <text>ATP + H2O = ADP + phosphate + H(+)</text>
        <dbReference type="Rhea" id="RHEA:13065"/>
        <dbReference type="ChEBI" id="CHEBI:15377"/>
        <dbReference type="ChEBI" id="CHEBI:15378"/>
        <dbReference type="ChEBI" id="CHEBI:30616"/>
        <dbReference type="ChEBI" id="CHEBI:43474"/>
        <dbReference type="ChEBI" id="CHEBI:456216"/>
        <dbReference type="EC" id="5.6.2.4"/>
    </reaction>
</comment>
<dbReference type="GO" id="GO:0004527">
    <property type="term" value="F:exonuclease activity"/>
    <property type="evidence" value="ECO:0007669"/>
    <property type="project" value="UniProtKB-KW"/>
</dbReference>
<comment type="catalytic activity">
    <reaction evidence="11">
        <text>Couples ATP hydrolysis with the unwinding of duplex DNA by translocating in the 3'-5' direction.</text>
        <dbReference type="EC" id="5.6.2.4"/>
    </reaction>
</comment>
<evidence type="ECO:0000256" key="7">
    <source>
        <dbReference type="ARBA" id="ARBA00022840"/>
    </source>
</evidence>
<keyword evidence="7 14" id="KW-0067">ATP-binding</keyword>
<keyword evidence="9" id="KW-0234">DNA repair</keyword>
<keyword evidence="5 14" id="KW-0347">Helicase</keyword>
<sequence length="1073" mass="124296">MTKELSDQKQRDAIINDLESNILVEAGAGSGKTTSLVSRFTALVKSGLHSPGSIATITFTRKAAAELKERIQTKLEDELKSNLDAIERDRVNEALNNLNQYYIGTIHSFAASLLRERPVETGLDPDFNEISEREEDHFLDRAYNRYLNKLRLNNPEAIEEPESTGVSPDELRDTFKTLSEYPDVEIAVSDKTKPDIEETYNRVIDFANRAINYIPDQEPDKGYDGTQRAVRKAYYQYKYANIEDDLAKLDIIELFNKSVSITLYKWTKNDVAKRYRDETLPGIKANYIDPFIEQWYKYRHRKIVEFLEPALSFYRQERLNHAKLTFQDLLYTTAKTLKNNPSFRQDFQQKYTALMVDEFQDTDPLQAEIIFYLTGKNTGEENWRQLKPIPGSLFVVGDPKQSIFRFRRADIAIYNQVKKQIENTGGRVLYLNSNFRTIPGLTNYLNGKIENIFTENDNGNTEIYAPLDPVRDRAEKEYEGIKKINIGSEYSKKKEMFAEDAKKIARFIASSVENGLEITVPENETNQATTRKVTYDDFMIILRKKKAIGQYIKELKEYNIPVDVTGGSTFDRSAEELRDLHKLLKLIDKPEEDSYLVAVLKGLYFGFSDEDLYEHRINGNNFRLLEQDPETINNDRLAEAIEQLKEYHDWKFKYSPAAFLNKLVVDLGLIPYTLNLDLAENRASNIFYLLEYIREAEVNDYLSFSDMTDRLGEIFADGIEEELNLNPSSSAVRLMNLHRAKGLESPVVILAGPFDRSNHSPDRHIIRGEYTNTGFFCFKKDIGQYYSKSIAYPPDWGYYENIEIKEEAAEEERLIYVAATRAKNLLVISSSECIRKSDFTKDPYNPWRRLLQEGVPSLEIPETYSTKKSANKTKVEIKEFEKFIEKEKDFSDRLKEPTYSLKSATDFDKRDLYKYLKGDDEGSMDYGTAAHRLIEKIINDYGKDDPDRINNFIKMLVEKNELKDTALEALEQITSDFLKSDLYEKLGKSVRIETEVPFYYQKDSNEYVSGIIDLVFLDDDSWKIIDFKTGRPKDKEDEIGKTRAYKPQLDIYHEAWTEITGSEPAATELHWLD</sequence>
<dbReference type="InterPro" id="IPR011335">
    <property type="entry name" value="Restrct_endonuc-II-like"/>
</dbReference>
<reference evidence="17" key="1">
    <citation type="submission" date="2020-11" db="EMBL/GenBank/DDBJ databases">
        <title>Halonatronomonas betainensis gen. nov., sp. nov. a novel haloalkaliphilic representative of the family Halanaerobiacae capable of betaine degradation.</title>
        <authorList>
            <person name="Boltyanskaya Y."/>
            <person name="Kevbrin V."/>
            <person name="Detkova E."/>
            <person name="Grouzdev D.S."/>
            <person name="Koziaeva V."/>
            <person name="Zhilina T."/>
        </authorList>
    </citation>
    <scope>NUCLEOTIDE SEQUENCE</scope>
    <source>
        <strain evidence="17">Z-7014</strain>
    </source>
</reference>
<dbReference type="Pfam" id="PF00580">
    <property type="entry name" value="UvrD-helicase"/>
    <property type="match status" value="1"/>
</dbReference>
<dbReference type="PANTHER" id="PTHR11070:SF2">
    <property type="entry name" value="ATP-DEPENDENT DNA HELICASE SRS2"/>
    <property type="match status" value="1"/>
</dbReference>
<evidence type="ECO:0000256" key="2">
    <source>
        <dbReference type="ARBA" id="ARBA00022741"/>
    </source>
</evidence>
<dbReference type="PANTHER" id="PTHR11070">
    <property type="entry name" value="UVRD / RECB / PCRA DNA HELICASE FAMILY MEMBER"/>
    <property type="match status" value="1"/>
</dbReference>
<evidence type="ECO:0000256" key="12">
    <source>
        <dbReference type="ARBA" id="ARBA00034808"/>
    </source>
</evidence>
<keyword evidence="10" id="KW-0413">Isomerase</keyword>
<dbReference type="EMBL" id="JADPIE010000002">
    <property type="protein sequence ID" value="MBF8436089.1"/>
    <property type="molecule type" value="Genomic_DNA"/>
</dbReference>
<evidence type="ECO:0000256" key="4">
    <source>
        <dbReference type="ARBA" id="ARBA00022801"/>
    </source>
</evidence>
<dbReference type="GO" id="GO:0005829">
    <property type="term" value="C:cytosol"/>
    <property type="evidence" value="ECO:0007669"/>
    <property type="project" value="TreeGrafter"/>
</dbReference>
<evidence type="ECO:0000256" key="9">
    <source>
        <dbReference type="ARBA" id="ARBA00023204"/>
    </source>
</evidence>
<evidence type="ECO:0000256" key="1">
    <source>
        <dbReference type="ARBA" id="ARBA00022722"/>
    </source>
</evidence>
<evidence type="ECO:0000256" key="13">
    <source>
        <dbReference type="ARBA" id="ARBA00048988"/>
    </source>
</evidence>
<evidence type="ECO:0000259" key="16">
    <source>
        <dbReference type="PROSITE" id="PS51217"/>
    </source>
</evidence>
<feature type="domain" description="UvrD-like helicase C-terminal" evidence="16">
    <location>
        <begin position="461"/>
        <end position="742"/>
    </location>
</feature>
<evidence type="ECO:0000256" key="11">
    <source>
        <dbReference type="ARBA" id="ARBA00034617"/>
    </source>
</evidence>
<keyword evidence="2 14" id="KW-0547">Nucleotide-binding</keyword>
<dbReference type="SUPFAM" id="SSF52980">
    <property type="entry name" value="Restriction endonuclease-like"/>
    <property type="match status" value="1"/>
</dbReference>
<proteinExistence type="predicted"/>
<dbReference type="InterPro" id="IPR000212">
    <property type="entry name" value="DNA_helicase_UvrD/REP"/>
</dbReference>
<accession>A0A931AT11</accession>
<evidence type="ECO:0000256" key="10">
    <source>
        <dbReference type="ARBA" id="ARBA00023235"/>
    </source>
</evidence>
<evidence type="ECO:0000256" key="5">
    <source>
        <dbReference type="ARBA" id="ARBA00022806"/>
    </source>
</evidence>
<dbReference type="AlphaFoldDB" id="A0A931AT11"/>
<keyword evidence="8" id="KW-0238">DNA-binding</keyword>
<dbReference type="InterPro" id="IPR038726">
    <property type="entry name" value="PDDEXK_AddAB-type"/>
</dbReference>
<organism evidence="17 18">
    <name type="scientific">Halonatronomonas betaini</name>
    <dbReference type="NCBI Taxonomy" id="2778430"/>
    <lineage>
        <taxon>Bacteria</taxon>
        <taxon>Bacillati</taxon>
        <taxon>Bacillota</taxon>
        <taxon>Clostridia</taxon>
        <taxon>Halanaerobiales</taxon>
        <taxon>Halarsenatibacteraceae</taxon>
        <taxon>Halonatronomonas</taxon>
    </lineage>
</organism>
<protein>
    <recommendedName>
        <fullName evidence="12">DNA 3'-5' helicase</fullName>
        <ecNumber evidence="12">5.6.2.4</ecNumber>
    </recommendedName>
</protein>
<name>A0A931AT11_9FIRM</name>
<evidence type="ECO:0000256" key="8">
    <source>
        <dbReference type="ARBA" id="ARBA00023125"/>
    </source>
</evidence>
<keyword evidence="1" id="KW-0540">Nuclease</keyword>
<feature type="binding site" evidence="14">
    <location>
        <begin position="26"/>
        <end position="33"/>
    </location>
    <ligand>
        <name>ATP</name>
        <dbReference type="ChEBI" id="CHEBI:30616"/>
    </ligand>
</feature>
<keyword evidence="18" id="KW-1185">Reference proteome</keyword>
<keyword evidence="6" id="KW-0269">Exonuclease</keyword>
<keyword evidence="4 14" id="KW-0378">Hydrolase</keyword>
<dbReference type="GO" id="GO:0003677">
    <property type="term" value="F:DNA binding"/>
    <property type="evidence" value="ECO:0007669"/>
    <property type="project" value="UniProtKB-KW"/>
</dbReference>
<dbReference type="RefSeq" id="WP_270452852.1">
    <property type="nucleotide sequence ID" value="NZ_JADPIE010000002.1"/>
</dbReference>
<dbReference type="InterPro" id="IPR027417">
    <property type="entry name" value="P-loop_NTPase"/>
</dbReference>
<evidence type="ECO:0000313" key="18">
    <source>
        <dbReference type="Proteomes" id="UP000621436"/>
    </source>
</evidence>
<dbReference type="Proteomes" id="UP000621436">
    <property type="component" value="Unassembled WGS sequence"/>
</dbReference>
<dbReference type="Pfam" id="PF12705">
    <property type="entry name" value="PDDEXK_1"/>
    <property type="match status" value="1"/>
</dbReference>
<dbReference type="GO" id="GO:0005524">
    <property type="term" value="F:ATP binding"/>
    <property type="evidence" value="ECO:0007669"/>
    <property type="project" value="UniProtKB-UniRule"/>
</dbReference>
<gene>
    <name evidence="17" type="ORF">I0Q91_03275</name>
</gene>
<evidence type="ECO:0000256" key="6">
    <source>
        <dbReference type="ARBA" id="ARBA00022839"/>
    </source>
</evidence>
<comment type="caution">
    <text evidence="17">The sequence shown here is derived from an EMBL/GenBank/DDBJ whole genome shotgun (WGS) entry which is preliminary data.</text>
</comment>
<dbReference type="GO" id="GO:0043138">
    <property type="term" value="F:3'-5' DNA helicase activity"/>
    <property type="evidence" value="ECO:0007669"/>
    <property type="project" value="UniProtKB-EC"/>
</dbReference>
<dbReference type="InterPro" id="IPR011604">
    <property type="entry name" value="PDDEXK-like_dom_sf"/>
</dbReference>
<feature type="domain" description="UvrD-like helicase ATP-binding" evidence="15">
    <location>
        <begin position="5"/>
        <end position="438"/>
    </location>
</feature>